<dbReference type="EMBL" id="JACXVP010000005">
    <property type="protein sequence ID" value="KAG5605993.1"/>
    <property type="molecule type" value="Genomic_DNA"/>
</dbReference>
<keyword evidence="4" id="KW-1185">Reference proteome</keyword>
<keyword evidence="2" id="KW-0539">Nucleus</keyword>
<accession>A0A9J5YZB3</accession>
<protein>
    <submittedName>
        <fullName evidence="3">Uncharacterized protein</fullName>
    </submittedName>
</protein>
<evidence type="ECO:0000313" key="4">
    <source>
        <dbReference type="Proteomes" id="UP000824120"/>
    </source>
</evidence>
<dbReference type="OrthoDB" id="1301431at2759"/>
<proteinExistence type="predicted"/>
<dbReference type="GO" id="GO:0006950">
    <property type="term" value="P:response to stress"/>
    <property type="evidence" value="ECO:0007669"/>
    <property type="project" value="UniProtKB-ARBA"/>
</dbReference>
<gene>
    <name evidence="3" type="ORF">H5410_027485</name>
</gene>
<reference evidence="3 4" key="1">
    <citation type="submission" date="2020-09" db="EMBL/GenBank/DDBJ databases">
        <title>De no assembly of potato wild relative species, Solanum commersonii.</title>
        <authorList>
            <person name="Cho K."/>
        </authorList>
    </citation>
    <scope>NUCLEOTIDE SEQUENCE [LARGE SCALE GENOMIC DNA]</scope>
    <source>
        <strain evidence="3">LZ3.2</strain>
        <tissue evidence="3">Leaf</tissue>
    </source>
</reference>
<organism evidence="3 4">
    <name type="scientific">Solanum commersonii</name>
    <name type="common">Commerson's wild potato</name>
    <name type="synonym">Commerson's nightshade</name>
    <dbReference type="NCBI Taxonomy" id="4109"/>
    <lineage>
        <taxon>Eukaryota</taxon>
        <taxon>Viridiplantae</taxon>
        <taxon>Streptophyta</taxon>
        <taxon>Embryophyta</taxon>
        <taxon>Tracheophyta</taxon>
        <taxon>Spermatophyta</taxon>
        <taxon>Magnoliopsida</taxon>
        <taxon>eudicotyledons</taxon>
        <taxon>Gunneridae</taxon>
        <taxon>Pentapetalae</taxon>
        <taxon>asterids</taxon>
        <taxon>lamiids</taxon>
        <taxon>Solanales</taxon>
        <taxon>Solanaceae</taxon>
        <taxon>Solanoideae</taxon>
        <taxon>Solaneae</taxon>
        <taxon>Solanum</taxon>
    </lineage>
</organism>
<dbReference type="PANTHER" id="PTHR33172">
    <property type="entry name" value="OS08G0516900 PROTEIN"/>
    <property type="match status" value="1"/>
</dbReference>
<evidence type="ECO:0000256" key="1">
    <source>
        <dbReference type="ARBA" id="ARBA00004123"/>
    </source>
</evidence>
<evidence type="ECO:0000256" key="2">
    <source>
        <dbReference type="ARBA" id="ARBA00023242"/>
    </source>
</evidence>
<comment type="caution">
    <text evidence="3">The sequence shown here is derived from an EMBL/GenBank/DDBJ whole genome shotgun (WGS) entry which is preliminary data.</text>
</comment>
<dbReference type="InterPro" id="IPR051992">
    <property type="entry name" value="OxStress_Response_Reg"/>
</dbReference>
<comment type="subcellular location">
    <subcellularLocation>
        <location evidence="1">Nucleus</location>
    </subcellularLocation>
</comment>
<dbReference type="Proteomes" id="UP000824120">
    <property type="component" value="Chromosome 5"/>
</dbReference>
<name>A0A9J5YZB3_SOLCO</name>
<dbReference type="AlphaFoldDB" id="A0A9J5YZB3"/>
<evidence type="ECO:0000313" key="3">
    <source>
        <dbReference type="EMBL" id="KAG5605993.1"/>
    </source>
</evidence>
<sequence>MKFARNYVLRKIYSYFSSNNLVILIVMEGGKAVGPISEVEWVVVNSISDDFSESNSSSSSSIDMVDDDISSSFGPLYELSQLMAQLPIKRGLSKYYEGKSRSFGRLGSVMSLQDVAKEGKRMKSVASKNFSGNKSGNYICLRMLKRSKDGSVARSGLFLSASCGNGEDIEELSIDLNQEPKEDANFCCHQELDDHDKNWKNVDFEEERMSILEQRKMLEEKLISMDDEDAKEFEDVRPMDNLYRENGDHTEENSCLDGNITEHANGLFSEMNGKLLITANGKGLLPLFDAMSDENGDVMINGHENGFHSNGVDDENRKLDVMKVGLKMGGDFLGGYMSF</sequence>
<dbReference type="GO" id="GO:0005634">
    <property type="term" value="C:nucleus"/>
    <property type="evidence" value="ECO:0007669"/>
    <property type="project" value="UniProtKB-SubCell"/>
</dbReference>
<dbReference type="PANTHER" id="PTHR33172:SF103">
    <property type="entry name" value="PROTEIN OXIDATIVE STRESS 3"/>
    <property type="match status" value="1"/>
</dbReference>